<gene>
    <name evidence="2" type="ORF">CRD59_03305</name>
</gene>
<dbReference type="Gene3D" id="3.90.950.20">
    <property type="entry name" value="CinA-like"/>
    <property type="match status" value="1"/>
</dbReference>
<dbReference type="AlphaFoldDB" id="A0A366KCU2"/>
<protein>
    <submittedName>
        <fullName evidence="2">Damage-inducible protein CinA</fullName>
    </submittedName>
</protein>
<accession>A0A366KCU2</accession>
<keyword evidence="3" id="KW-1185">Reference proteome</keyword>
<evidence type="ECO:0000259" key="1">
    <source>
        <dbReference type="Pfam" id="PF02464"/>
    </source>
</evidence>
<dbReference type="NCBIfam" id="TIGR00199">
    <property type="entry name" value="PncC_domain"/>
    <property type="match status" value="1"/>
</dbReference>
<sequence>MKGRRGETATASGDDRLARRILDRCRDLDLLLAASESLTGGLMADAFVRVPGASDVFLGSAVTYDIEAKASVLGVTPGLLAEHGAVHPRVAQEMALGAARLYTQPGHEGRVLGLSTTGVAGPGPDNGRPAGLVYVAIAVPDGVLPGDALGGLALDGYHLLSYELHLPGSRERVRRGTVRQLLVRLDQLLAPRKLKA</sequence>
<organism evidence="2 3">
    <name type="scientific">Bifidobacterium xylocopae</name>
    <dbReference type="NCBI Taxonomy" id="2493119"/>
    <lineage>
        <taxon>Bacteria</taxon>
        <taxon>Bacillati</taxon>
        <taxon>Actinomycetota</taxon>
        <taxon>Actinomycetes</taxon>
        <taxon>Bifidobacteriales</taxon>
        <taxon>Bifidobacteriaceae</taxon>
        <taxon>Bifidobacterium</taxon>
    </lineage>
</organism>
<reference evidence="2 3" key="1">
    <citation type="submission" date="2017-10" db="EMBL/GenBank/DDBJ databases">
        <title>Bifidobacterium xylocopum sp. nov. and Bifidobacterium aemilianum sp. nov., from the carpenter bee (Xylocopa violacea) digestive tract.</title>
        <authorList>
            <person name="Alberoni D."/>
            <person name="Baffoni L."/>
            <person name="Di Gioia D."/>
            <person name="Gaggia F."/>
            <person name="Biavati B."/>
        </authorList>
    </citation>
    <scope>NUCLEOTIDE SEQUENCE [LARGE SCALE GENOMIC DNA]</scope>
    <source>
        <strain evidence="2 3">XV2</strain>
    </source>
</reference>
<name>A0A366KCU2_9BIFI</name>
<dbReference type="Proteomes" id="UP000252345">
    <property type="component" value="Unassembled WGS sequence"/>
</dbReference>
<evidence type="ECO:0000313" key="2">
    <source>
        <dbReference type="EMBL" id="RBP99565.1"/>
    </source>
</evidence>
<dbReference type="OrthoDB" id="1253990at2"/>
<comment type="caution">
    <text evidence="2">The sequence shown here is derived from an EMBL/GenBank/DDBJ whole genome shotgun (WGS) entry which is preliminary data.</text>
</comment>
<dbReference type="Pfam" id="PF02464">
    <property type="entry name" value="CinA"/>
    <property type="match status" value="1"/>
</dbReference>
<dbReference type="SUPFAM" id="SSF142433">
    <property type="entry name" value="CinA-like"/>
    <property type="match status" value="1"/>
</dbReference>
<evidence type="ECO:0000313" key="3">
    <source>
        <dbReference type="Proteomes" id="UP000252345"/>
    </source>
</evidence>
<dbReference type="InterPro" id="IPR036653">
    <property type="entry name" value="CinA-like_C"/>
</dbReference>
<dbReference type="InterPro" id="IPR008136">
    <property type="entry name" value="CinA_C"/>
</dbReference>
<proteinExistence type="predicted"/>
<dbReference type="EMBL" id="PDCH01000004">
    <property type="protein sequence ID" value="RBP99565.1"/>
    <property type="molecule type" value="Genomic_DNA"/>
</dbReference>
<feature type="domain" description="CinA C-terminal" evidence="1">
    <location>
        <begin position="16"/>
        <end position="143"/>
    </location>
</feature>